<sequence length="46" mass="4805">MARPDCQITGEHDIARCISSFEASNFRGIGVCLRGDFSATLGAGSS</sequence>
<proteinExistence type="predicted"/>
<organism evidence="1">
    <name type="scientific">Arundo donax</name>
    <name type="common">Giant reed</name>
    <name type="synonym">Donax arundinaceus</name>
    <dbReference type="NCBI Taxonomy" id="35708"/>
    <lineage>
        <taxon>Eukaryota</taxon>
        <taxon>Viridiplantae</taxon>
        <taxon>Streptophyta</taxon>
        <taxon>Embryophyta</taxon>
        <taxon>Tracheophyta</taxon>
        <taxon>Spermatophyta</taxon>
        <taxon>Magnoliopsida</taxon>
        <taxon>Liliopsida</taxon>
        <taxon>Poales</taxon>
        <taxon>Poaceae</taxon>
        <taxon>PACMAD clade</taxon>
        <taxon>Arundinoideae</taxon>
        <taxon>Arundineae</taxon>
        <taxon>Arundo</taxon>
    </lineage>
</organism>
<protein>
    <submittedName>
        <fullName evidence="1">Uncharacterized protein</fullName>
    </submittedName>
</protein>
<reference evidence="1" key="2">
    <citation type="journal article" date="2015" name="Data Brief">
        <title>Shoot transcriptome of the giant reed, Arundo donax.</title>
        <authorList>
            <person name="Barrero R.A."/>
            <person name="Guerrero F.D."/>
            <person name="Moolhuijzen P."/>
            <person name="Goolsby J.A."/>
            <person name="Tidwell J."/>
            <person name="Bellgard S.E."/>
            <person name="Bellgard M.I."/>
        </authorList>
    </citation>
    <scope>NUCLEOTIDE SEQUENCE</scope>
    <source>
        <tissue evidence="1">Shoot tissue taken approximately 20 cm above the soil surface</tissue>
    </source>
</reference>
<name>A0A0A9DXW5_ARUDO</name>
<accession>A0A0A9DXW5</accession>
<dbReference type="EMBL" id="GBRH01205299">
    <property type="protein sequence ID" value="JAD92596.1"/>
    <property type="molecule type" value="Transcribed_RNA"/>
</dbReference>
<evidence type="ECO:0000313" key="1">
    <source>
        <dbReference type="EMBL" id="JAD92596.1"/>
    </source>
</evidence>
<dbReference type="AlphaFoldDB" id="A0A0A9DXW5"/>
<reference evidence="1" key="1">
    <citation type="submission" date="2014-09" db="EMBL/GenBank/DDBJ databases">
        <authorList>
            <person name="Magalhaes I.L.F."/>
            <person name="Oliveira U."/>
            <person name="Santos F.R."/>
            <person name="Vidigal T.H.D.A."/>
            <person name="Brescovit A.D."/>
            <person name="Santos A.J."/>
        </authorList>
    </citation>
    <scope>NUCLEOTIDE SEQUENCE</scope>
    <source>
        <tissue evidence="1">Shoot tissue taken approximately 20 cm above the soil surface</tissue>
    </source>
</reference>